<keyword evidence="6" id="KW-1185">Reference proteome</keyword>
<evidence type="ECO:0000313" key="6">
    <source>
        <dbReference type="Proteomes" id="UP000676456"/>
    </source>
</evidence>
<protein>
    <submittedName>
        <fullName evidence="5">TPM domain-containing protein</fullName>
    </submittedName>
</protein>
<keyword evidence="3" id="KW-0732">Signal</keyword>
<dbReference type="AlphaFoldDB" id="A0A942UNB3"/>
<dbReference type="EMBL" id="JAGYPN010000001">
    <property type="protein sequence ID" value="MBS4222041.1"/>
    <property type="molecule type" value="Genomic_DNA"/>
</dbReference>
<proteinExistence type="predicted"/>
<dbReference type="Gene3D" id="3.10.310.50">
    <property type="match status" value="1"/>
</dbReference>
<feature type="transmembrane region" description="Helical" evidence="2">
    <location>
        <begin position="187"/>
        <end position="208"/>
    </location>
</feature>
<organism evidence="5 6">
    <name type="scientific">Lederbergia citrea</name>
    <dbReference type="NCBI Taxonomy" id="2833581"/>
    <lineage>
        <taxon>Bacteria</taxon>
        <taxon>Bacillati</taxon>
        <taxon>Bacillota</taxon>
        <taxon>Bacilli</taxon>
        <taxon>Bacillales</taxon>
        <taxon>Bacillaceae</taxon>
        <taxon>Lederbergia</taxon>
    </lineage>
</organism>
<evidence type="ECO:0000313" key="5">
    <source>
        <dbReference type="EMBL" id="MBS4222041.1"/>
    </source>
</evidence>
<evidence type="ECO:0000256" key="3">
    <source>
        <dbReference type="SAM" id="SignalP"/>
    </source>
</evidence>
<dbReference type="PANTHER" id="PTHR30373">
    <property type="entry name" value="UPF0603 PROTEIN YGCG"/>
    <property type="match status" value="1"/>
</dbReference>
<keyword evidence="2" id="KW-0812">Transmembrane</keyword>
<evidence type="ECO:0000256" key="1">
    <source>
        <dbReference type="SAM" id="MobiDB-lite"/>
    </source>
</evidence>
<feature type="signal peptide" evidence="3">
    <location>
        <begin position="1"/>
        <end position="25"/>
    </location>
</feature>
<evidence type="ECO:0000259" key="4">
    <source>
        <dbReference type="Pfam" id="PF04536"/>
    </source>
</evidence>
<keyword evidence="2" id="KW-0472">Membrane</keyword>
<dbReference type="Proteomes" id="UP000676456">
    <property type="component" value="Unassembled WGS sequence"/>
</dbReference>
<feature type="chain" id="PRO_5037788881" evidence="3">
    <location>
        <begin position="26"/>
        <end position="258"/>
    </location>
</feature>
<comment type="caution">
    <text evidence="5">The sequence shown here is derived from an EMBL/GenBank/DDBJ whole genome shotgun (WGS) entry which is preliminary data.</text>
</comment>
<dbReference type="PANTHER" id="PTHR30373:SF2">
    <property type="entry name" value="UPF0603 PROTEIN YGCG"/>
    <property type="match status" value="1"/>
</dbReference>
<dbReference type="Pfam" id="PF04536">
    <property type="entry name" value="TPM_phosphatase"/>
    <property type="match status" value="1"/>
</dbReference>
<gene>
    <name evidence="5" type="ORF">KHA91_04640</name>
</gene>
<dbReference type="InterPro" id="IPR007621">
    <property type="entry name" value="TPM_dom"/>
</dbReference>
<accession>A0A942UNB3</accession>
<feature type="region of interest" description="Disordered" evidence="1">
    <location>
        <begin position="227"/>
        <end position="258"/>
    </location>
</feature>
<feature type="domain" description="TPM" evidence="4">
    <location>
        <begin position="37"/>
        <end position="159"/>
    </location>
</feature>
<name>A0A942UNB3_9BACI</name>
<dbReference type="RefSeq" id="WP_213097013.1">
    <property type="nucleotide sequence ID" value="NZ_JAGYPN010000001.1"/>
</dbReference>
<sequence length="258" mass="27524">MKKALLNFSLIAFIVSFMIGTQAHAASVPAPVGDIYVQDFANIMTAEQKKELVELGTFLDDQTKAQIAVLTVNDLENIPVEEYALQAFRQYKLGGAQKNNGVLLVLALQDRKIRIEVGYGLEGALPDSKVGRILDSYALPYLDEGKLDLAITNTYKQLFNEVSDEYKLDKRAEAQGYEYGSNEGPSLFSVIIFTLIILGIVFLDFRFFGGALTLMLLRILSAASRGGGRGGRGGGGGFGGPRGGGGGSAGGGGASRGW</sequence>
<evidence type="ECO:0000256" key="2">
    <source>
        <dbReference type="SAM" id="Phobius"/>
    </source>
</evidence>
<keyword evidence="2" id="KW-1133">Transmembrane helix</keyword>
<reference evidence="5 6" key="1">
    <citation type="submission" date="2021-05" db="EMBL/GenBank/DDBJ databases">
        <title>Novel Bacillus species.</title>
        <authorList>
            <person name="Liu G."/>
        </authorList>
    </citation>
    <scope>NUCLEOTIDE SEQUENCE [LARGE SCALE GENOMIC DNA]</scope>
    <source>
        <strain evidence="5 6">FJAT-49682</strain>
    </source>
</reference>